<protein>
    <submittedName>
        <fullName evidence="3">Phospholipid/cholesterol/gamma-HCH transport system substrate-binding protein</fullName>
    </submittedName>
</protein>
<evidence type="ECO:0000313" key="4">
    <source>
        <dbReference type="Proteomes" id="UP000570514"/>
    </source>
</evidence>
<keyword evidence="1" id="KW-1133">Transmembrane helix</keyword>
<dbReference type="PANTHER" id="PTHR33371">
    <property type="entry name" value="INTERMEMBRANE PHOSPHOLIPID TRANSPORT SYSTEM BINDING PROTEIN MLAD-RELATED"/>
    <property type="match status" value="1"/>
</dbReference>
<dbReference type="PANTHER" id="PTHR33371:SF4">
    <property type="entry name" value="INTERMEMBRANE PHOSPHOLIPID TRANSPORT SYSTEM BINDING PROTEIN MLAD"/>
    <property type="match status" value="1"/>
</dbReference>
<sequence>MHNETVETLIGAVVIVIAVVFVIFTYQTTGSARMDGYELTAKMVRVDGLAAGTDVRLGGVKVGTIKALTLNPDYMITIHMDINGNVKVPDDSSLVVTSSGLLSGSYLSIQPGGSDKMLAAGGQIKNTQGAIDMMGLLNKFVNSSSGSSSGNSSAAPAPSQP</sequence>
<name>A0A846N1L3_9PROT</name>
<dbReference type="RefSeq" id="WP_167083473.1">
    <property type="nucleotide sequence ID" value="NZ_BAAADC010000001.1"/>
</dbReference>
<accession>A0A846N1L3</accession>
<keyword evidence="1" id="KW-0472">Membrane</keyword>
<keyword evidence="4" id="KW-1185">Reference proteome</keyword>
<dbReference type="Proteomes" id="UP000570514">
    <property type="component" value="Unassembled WGS sequence"/>
</dbReference>
<evidence type="ECO:0000313" key="3">
    <source>
        <dbReference type="EMBL" id="NIK89379.1"/>
    </source>
</evidence>
<gene>
    <name evidence="3" type="ORF">FHS83_002697</name>
</gene>
<proteinExistence type="predicted"/>
<dbReference type="EMBL" id="JAASRM010000001">
    <property type="protein sequence ID" value="NIK89379.1"/>
    <property type="molecule type" value="Genomic_DNA"/>
</dbReference>
<dbReference type="AlphaFoldDB" id="A0A846N1L3"/>
<feature type="domain" description="Mce/MlaD" evidence="2">
    <location>
        <begin position="35"/>
        <end position="112"/>
    </location>
</feature>
<evidence type="ECO:0000259" key="2">
    <source>
        <dbReference type="Pfam" id="PF02470"/>
    </source>
</evidence>
<comment type="caution">
    <text evidence="3">The sequence shown here is derived from an EMBL/GenBank/DDBJ whole genome shotgun (WGS) entry which is preliminary data.</text>
</comment>
<feature type="transmembrane region" description="Helical" evidence="1">
    <location>
        <begin position="6"/>
        <end position="26"/>
    </location>
</feature>
<reference evidence="3 4" key="1">
    <citation type="submission" date="2020-03" db="EMBL/GenBank/DDBJ databases">
        <title>Genomic Encyclopedia of Type Strains, Phase IV (KMG-IV): sequencing the most valuable type-strain genomes for metagenomic binning, comparative biology and taxonomic classification.</title>
        <authorList>
            <person name="Goeker M."/>
        </authorList>
    </citation>
    <scope>NUCLEOTIDE SEQUENCE [LARGE SCALE GENOMIC DNA]</scope>
    <source>
        <strain evidence="3 4">DSM 19867</strain>
    </source>
</reference>
<keyword evidence="1" id="KW-0812">Transmembrane</keyword>
<dbReference type="InterPro" id="IPR052336">
    <property type="entry name" value="MlaD_Phospholipid_Transporter"/>
</dbReference>
<organism evidence="3 4">
    <name type="scientific">Rhizomicrobium palustre</name>
    <dbReference type="NCBI Taxonomy" id="189966"/>
    <lineage>
        <taxon>Bacteria</taxon>
        <taxon>Pseudomonadati</taxon>
        <taxon>Pseudomonadota</taxon>
        <taxon>Alphaproteobacteria</taxon>
        <taxon>Micropepsales</taxon>
        <taxon>Micropepsaceae</taxon>
        <taxon>Rhizomicrobium</taxon>
    </lineage>
</organism>
<dbReference type="InterPro" id="IPR003399">
    <property type="entry name" value="Mce/MlaD"/>
</dbReference>
<evidence type="ECO:0000256" key="1">
    <source>
        <dbReference type="SAM" id="Phobius"/>
    </source>
</evidence>
<dbReference type="Pfam" id="PF02470">
    <property type="entry name" value="MlaD"/>
    <property type="match status" value="1"/>
</dbReference>